<dbReference type="EMBL" id="CP038804">
    <property type="protein sequence ID" value="UTY34621.1"/>
    <property type="molecule type" value="Genomic_DNA"/>
</dbReference>
<dbReference type="Gene3D" id="3.30.70.1450">
    <property type="entry name" value="Regulator of K+ conductance, C-terminal domain"/>
    <property type="match status" value="1"/>
</dbReference>
<dbReference type="RefSeq" id="WP_255817846.1">
    <property type="nucleotide sequence ID" value="NZ_CP038804.1"/>
</dbReference>
<dbReference type="AlphaFoldDB" id="A0AAE9SK81"/>
<dbReference type="GO" id="GO:0008324">
    <property type="term" value="F:monoatomic cation transmembrane transporter activity"/>
    <property type="evidence" value="ECO:0007669"/>
    <property type="project" value="InterPro"/>
</dbReference>
<dbReference type="InterPro" id="IPR050721">
    <property type="entry name" value="Trk_Ktr_HKT_K-transport"/>
</dbReference>
<dbReference type="InterPro" id="IPR003148">
    <property type="entry name" value="RCK_N"/>
</dbReference>
<organism evidence="2 3">
    <name type="scientific">Treponema putidum</name>
    <dbReference type="NCBI Taxonomy" id="221027"/>
    <lineage>
        <taxon>Bacteria</taxon>
        <taxon>Pseudomonadati</taxon>
        <taxon>Spirochaetota</taxon>
        <taxon>Spirochaetia</taxon>
        <taxon>Spirochaetales</taxon>
        <taxon>Treponemataceae</taxon>
        <taxon>Treponema</taxon>
    </lineage>
</organism>
<evidence type="ECO:0000313" key="2">
    <source>
        <dbReference type="EMBL" id="UTY34621.1"/>
    </source>
</evidence>
<accession>A0AAE9SK81</accession>
<feature type="domain" description="RCK C-terminal" evidence="1">
    <location>
        <begin position="138"/>
        <end position="230"/>
    </location>
</feature>
<reference evidence="2" key="1">
    <citation type="submission" date="2019-04" db="EMBL/GenBank/DDBJ databases">
        <title>Whole genome sequencing of oral phylogroup 2 treponemes.</title>
        <authorList>
            <person name="Chan Y."/>
            <person name="Zeng H.H."/>
            <person name="Yu X.L."/>
            <person name="Leung W.K."/>
            <person name="Watt R.M."/>
        </authorList>
    </citation>
    <scope>NUCLEOTIDE SEQUENCE</scope>
    <source>
        <strain evidence="2">OMZ 835</strain>
    </source>
</reference>
<gene>
    <name evidence="2" type="ORF">E4N74_11890</name>
</gene>
<protein>
    <submittedName>
        <fullName evidence="2">TrkA family potassium uptake protein</fullName>
    </submittedName>
</protein>
<dbReference type="InterPro" id="IPR036721">
    <property type="entry name" value="RCK_C_sf"/>
</dbReference>
<dbReference type="SUPFAM" id="SSF116726">
    <property type="entry name" value="TrkA C-terminal domain-like"/>
    <property type="match status" value="1"/>
</dbReference>
<dbReference type="InterPro" id="IPR006037">
    <property type="entry name" value="RCK_C"/>
</dbReference>
<sequence length="230" mass="25321">METTKNFAVIGLGEFGSRICEVLVEGGASVVAFDHDIQAVERIKKIVPAAMLVETTNEEALLKAPLDDVEVAIVAIGNNIEASVLTTTLLKQRDIPYVLSRAVSPLHATVLRRVGANEVLNIEISAATRIARRLISPDVMDSIAVTKDFSIREIIVPKFFIGKTVGALALKEKFNINLIALVRMDLDIDSVGNPVKQETMHYPEDELELREGDKLFLIGANIKLEEFRNM</sequence>
<dbReference type="Gene3D" id="3.40.50.720">
    <property type="entry name" value="NAD(P)-binding Rossmann-like Domain"/>
    <property type="match status" value="1"/>
</dbReference>
<dbReference type="Pfam" id="PF02254">
    <property type="entry name" value="TrkA_N"/>
    <property type="match status" value="1"/>
</dbReference>
<dbReference type="GO" id="GO:0006813">
    <property type="term" value="P:potassium ion transport"/>
    <property type="evidence" value="ECO:0007669"/>
    <property type="project" value="InterPro"/>
</dbReference>
<dbReference type="SUPFAM" id="SSF51735">
    <property type="entry name" value="NAD(P)-binding Rossmann-fold domains"/>
    <property type="match status" value="1"/>
</dbReference>
<dbReference type="InterPro" id="IPR036291">
    <property type="entry name" value="NAD(P)-bd_dom_sf"/>
</dbReference>
<dbReference type="PANTHER" id="PTHR43833:SF7">
    <property type="entry name" value="KTR SYSTEM POTASSIUM UPTAKE PROTEIN C"/>
    <property type="match status" value="1"/>
</dbReference>
<dbReference type="PROSITE" id="PS51202">
    <property type="entry name" value="RCK_C"/>
    <property type="match status" value="1"/>
</dbReference>
<name>A0AAE9SK81_9SPIR</name>
<evidence type="ECO:0000313" key="3">
    <source>
        <dbReference type="Proteomes" id="UP001058682"/>
    </source>
</evidence>
<dbReference type="PANTHER" id="PTHR43833">
    <property type="entry name" value="POTASSIUM CHANNEL PROTEIN 2-RELATED-RELATED"/>
    <property type="match status" value="1"/>
</dbReference>
<dbReference type="Proteomes" id="UP001058682">
    <property type="component" value="Chromosome"/>
</dbReference>
<proteinExistence type="predicted"/>
<evidence type="ECO:0000259" key="1">
    <source>
        <dbReference type="PROSITE" id="PS51202"/>
    </source>
</evidence>